<proteinExistence type="predicted"/>
<comment type="subcellular location">
    <subcellularLocation>
        <location evidence="1">Membrane</location>
        <topology evidence="1">Multi-pass membrane protein</topology>
    </subcellularLocation>
</comment>
<dbReference type="InterPro" id="IPR004837">
    <property type="entry name" value="NaCa_Exmemb"/>
</dbReference>
<evidence type="ECO:0000313" key="11">
    <source>
        <dbReference type="Proteomes" id="UP000271889"/>
    </source>
</evidence>
<dbReference type="Gene3D" id="1.20.1420.30">
    <property type="entry name" value="NCX, central ion-binding region"/>
    <property type="match status" value="1"/>
</dbReference>
<dbReference type="GO" id="GO:0006874">
    <property type="term" value="P:intracellular calcium ion homeostasis"/>
    <property type="evidence" value="ECO:0007669"/>
    <property type="project" value="TreeGrafter"/>
</dbReference>
<keyword evidence="11" id="KW-1185">Reference proteome</keyword>
<evidence type="ECO:0000256" key="5">
    <source>
        <dbReference type="ARBA" id="ARBA00022692"/>
    </source>
</evidence>
<gene>
    <name evidence="10" type="ORF">CGOC_LOCUS4666</name>
</gene>
<keyword evidence="4" id="KW-0109">Calcium transport</keyword>
<evidence type="ECO:0000256" key="3">
    <source>
        <dbReference type="ARBA" id="ARBA00022449"/>
    </source>
</evidence>
<evidence type="ECO:0000256" key="2">
    <source>
        <dbReference type="ARBA" id="ARBA00022448"/>
    </source>
</evidence>
<keyword evidence="6 8" id="KW-1133">Transmembrane helix</keyword>
<evidence type="ECO:0000313" key="10">
    <source>
        <dbReference type="EMBL" id="VDK59446.1"/>
    </source>
</evidence>
<evidence type="ECO:0000256" key="4">
    <source>
        <dbReference type="ARBA" id="ARBA00022568"/>
    </source>
</evidence>
<feature type="transmembrane region" description="Helical" evidence="8">
    <location>
        <begin position="35"/>
        <end position="60"/>
    </location>
</feature>
<protein>
    <recommendedName>
        <fullName evidence="9">Sodium/calcium exchanger membrane region domain-containing protein</fullName>
    </recommendedName>
</protein>
<dbReference type="PANTHER" id="PTHR12266">
    <property type="entry name" value="NA+/CA2+ K+ INDEPENDENT EXCHANGER"/>
    <property type="match status" value="1"/>
</dbReference>
<feature type="domain" description="Sodium/calcium exchanger membrane region" evidence="9">
    <location>
        <begin position="5"/>
        <end position="60"/>
    </location>
</feature>
<dbReference type="Pfam" id="PF01699">
    <property type="entry name" value="Na_Ca_ex"/>
    <property type="match status" value="1"/>
</dbReference>
<evidence type="ECO:0000256" key="1">
    <source>
        <dbReference type="ARBA" id="ARBA00004141"/>
    </source>
</evidence>
<keyword evidence="4" id="KW-0406">Ion transport</keyword>
<keyword evidence="7 8" id="KW-0472">Membrane</keyword>
<evidence type="ECO:0000256" key="7">
    <source>
        <dbReference type="ARBA" id="ARBA00023136"/>
    </source>
</evidence>
<accession>A0A3P6RAI1</accession>
<reference evidence="10 11" key="1">
    <citation type="submission" date="2018-11" db="EMBL/GenBank/DDBJ databases">
        <authorList>
            <consortium name="Pathogen Informatics"/>
        </authorList>
    </citation>
    <scope>NUCLEOTIDE SEQUENCE [LARGE SCALE GENOMIC DNA]</scope>
</reference>
<name>A0A3P6RAI1_CYLGO</name>
<dbReference type="GO" id="GO:0016020">
    <property type="term" value="C:membrane"/>
    <property type="evidence" value="ECO:0007669"/>
    <property type="project" value="UniProtKB-SubCell"/>
</dbReference>
<evidence type="ECO:0000256" key="8">
    <source>
        <dbReference type="SAM" id="Phobius"/>
    </source>
</evidence>
<dbReference type="GO" id="GO:0005432">
    <property type="term" value="F:calcium:sodium antiporter activity"/>
    <property type="evidence" value="ECO:0007669"/>
    <property type="project" value="TreeGrafter"/>
</dbReference>
<sequence length="74" mass="7685">MILLQVLGLTILAWSNSIGDLIADISVVKQGYPRMAMAAAIGGPLFNLLIGFGLPFLIAIAGGRTVTVSNTLKS</sequence>
<dbReference type="AlphaFoldDB" id="A0A3P6RAI1"/>
<keyword evidence="4" id="KW-0106">Calcium</keyword>
<organism evidence="10 11">
    <name type="scientific">Cylicostephanus goldi</name>
    <name type="common">Nematode worm</name>
    <dbReference type="NCBI Taxonomy" id="71465"/>
    <lineage>
        <taxon>Eukaryota</taxon>
        <taxon>Metazoa</taxon>
        <taxon>Ecdysozoa</taxon>
        <taxon>Nematoda</taxon>
        <taxon>Chromadorea</taxon>
        <taxon>Rhabditida</taxon>
        <taxon>Rhabditina</taxon>
        <taxon>Rhabditomorpha</taxon>
        <taxon>Strongyloidea</taxon>
        <taxon>Strongylidae</taxon>
        <taxon>Cylicostephanus</taxon>
    </lineage>
</organism>
<keyword evidence="2" id="KW-0813">Transport</keyword>
<keyword evidence="3" id="KW-0050">Antiport</keyword>
<evidence type="ECO:0000256" key="6">
    <source>
        <dbReference type="ARBA" id="ARBA00022989"/>
    </source>
</evidence>
<dbReference type="PANTHER" id="PTHR12266:SF0">
    <property type="entry name" value="MITOCHONDRIAL SODIUM_CALCIUM EXCHANGER PROTEIN"/>
    <property type="match status" value="1"/>
</dbReference>
<dbReference type="InterPro" id="IPR051359">
    <property type="entry name" value="CaCA_antiporter"/>
</dbReference>
<dbReference type="InterPro" id="IPR044880">
    <property type="entry name" value="NCX_ion-bd_dom_sf"/>
</dbReference>
<keyword evidence="5 8" id="KW-0812">Transmembrane</keyword>
<dbReference type="Proteomes" id="UP000271889">
    <property type="component" value="Unassembled WGS sequence"/>
</dbReference>
<dbReference type="OrthoDB" id="407410at2759"/>
<dbReference type="EMBL" id="UYRV01013190">
    <property type="protein sequence ID" value="VDK59446.1"/>
    <property type="molecule type" value="Genomic_DNA"/>
</dbReference>
<evidence type="ECO:0000259" key="9">
    <source>
        <dbReference type="Pfam" id="PF01699"/>
    </source>
</evidence>